<name>A0A821YEN4_9BILA</name>
<accession>A0A821YEN4</accession>
<dbReference type="AlphaFoldDB" id="A0A821YEN4"/>
<organism evidence="1 2">
    <name type="scientific">Rotaria socialis</name>
    <dbReference type="NCBI Taxonomy" id="392032"/>
    <lineage>
        <taxon>Eukaryota</taxon>
        <taxon>Metazoa</taxon>
        <taxon>Spiralia</taxon>
        <taxon>Gnathifera</taxon>
        <taxon>Rotifera</taxon>
        <taxon>Eurotatoria</taxon>
        <taxon>Bdelloidea</taxon>
        <taxon>Philodinida</taxon>
        <taxon>Philodinidae</taxon>
        <taxon>Rotaria</taxon>
    </lineage>
</organism>
<protein>
    <submittedName>
        <fullName evidence="1">Uncharacterized protein</fullName>
    </submittedName>
</protein>
<dbReference type="EMBL" id="CAJOBR010024477">
    <property type="protein sequence ID" value="CAF4961231.1"/>
    <property type="molecule type" value="Genomic_DNA"/>
</dbReference>
<reference evidence="1" key="1">
    <citation type="submission" date="2021-02" db="EMBL/GenBank/DDBJ databases">
        <authorList>
            <person name="Nowell W R."/>
        </authorList>
    </citation>
    <scope>NUCLEOTIDE SEQUENCE</scope>
</reference>
<sequence length="45" mass="4895">MGGGMFANKTFANKTFANGEVPPNVLAKVQWTFANWRSSTECVGE</sequence>
<gene>
    <name evidence="1" type="ORF">QYT958_LOCUS34306</name>
</gene>
<proteinExistence type="predicted"/>
<dbReference type="Proteomes" id="UP000663848">
    <property type="component" value="Unassembled WGS sequence"/>
</dbReference>
<comment type="caution">
    <text evidence="1">The sequence shown here is derived from an EMBL/GenBank/DDBJ whole genome shotgun (WGS) entry which is preliminary data.</text>
</comment>
<feature type="non-terminal residue" evidence="1">
    <location>
        <position position="45"/>
    </location>
</feature>
<evidence type="ECO:0000313" key="2">
    <source>
        <dbReference type="Proteomes" id="UP000663848"/>
    </source>
</evidence>
<evidence type="ECO:0000313" key="1">
    <source>
        <dbReference type="EMBL" id="CAF4961231.1"/>
    </source>
</evidence>